<name>A0A0N4X056_HAEPC</name>
<proteinExistence type="predicted"/>
<evidence type="ECO:0000313" key="1">
    <source>
        <dbReference type="WBParaSite" id="HPLM_0001761901-mRNA-1"/>
    </source>
</evidence>
<protein>
    <submittedName>
        <fullName evidence="1">Ovule protein</fullName>
    </submittedName>
</protein>
<sequence>LISAKYPYPSVDSSSNPVNMYEISSKDGRLAGTLSQHLVITSAILSVASSGLFGRLPASK</sequence>
<accession>A0A0N4X056</accession>
<dbReference type="AlphaFoldDB" id="A0A0N4X056"/>
<organism evidence="1">
    <name type="scientific">Haemonchus placei</name>
    <name type="common">Barber's pole worm</name>
    <dbReference type="NCBI Taxonomy" id="6290"/>
    <lineage>
        <taxon>Eukaryota</taxon>
        <taxon>Metazoa</taxon>
        <taxon>Ecdysozoa</taxon>
        <taxon>Nematoda</taxon>
        <taxon>Chromadorea</taxon>
        <taxon>Rhabditida</taxon>
        <taxon>Rhabditina</taxon>
        <taxon>Rhabditomorpha</taxon>
        <taxon>Strongyloidea</taxon>
        <taxon>Trichostrongylidae</taxon>
        <taxon>Haemonchus</taxon>
    </lineage>
</organism>
<dbReference type="WBParaSite" id="HPLM_0001761901-mRNA-1">
    <property type="protein sequence ID" value="HPLM_0001761901-mRNA-1"/>
    <property type="gene ID" value="HPLM_0001761901"/>
</dbReference>
<reference evidence="1" key="1">
    <citation type="submission" date="2017-02" db="UniProtKB">
        <authorList>
            <consortium name="WormBaseParasite"/>
        </authorList>
    </citation>
    <scope>IDENTIFICATION</scope>
</reference>